<feature type="transmembrane region" description="Helical" evidence="8">
    <location>
        <begin position="12"/>
        <end position="35"/>
    </location>
</feature>
<dbReference type="EMBL" id="DXIE01000036">
    <property type="protein sequence ID" value="HIV62496.1"/>
    <property type="molecule type" value="Genomic_DNA"/>
</dbReference>
<comment type="caution">
    <text evidence="10">The sequence shown here is derived from an EMBL/GenBank/DDBJ whole genome shotgun (WGS) entry which is preliminary data.</text>
</comment>
<evidence type="ECO:0000256" key="5">
    <source>
        <dbReference type="ARBA" id="ARBA00022679"/>
    </source>
</evidence>
<name>A0A9D1PHZ1_9FIRM</name>
<keyword evidence="8" id="KW-0812">Transmembrane</keyword>
<dbReference type="InterPro" id="IPR036097">
    <property type="entry name" value="HisK_dim/P_sf"/>
</dbReference>
<dbReference type="AlphaFoldDB" id="A0A9D1PHZ1"/>
<dbReference type="Proteomes" id="UP000886808">
    <property type="component" value="Unassembled WGS sequence"/>
</dbReference>
<dbReference type="GO" id="GO:0004721">
    <property type="term" value="F:phosphoprotein phosphatase activity"/>
    <property type="evidence" value="ECO:0007669"/>
    <property type="project" value="TreeGrafter"/>
</dbReference>
<comment type="catalytic activity">
    <reaction evidence="1">
        <text>ATP + protein L-histidine = ADP + protein N-phospho-L-histidine.</text>
        <dbReference type="EC" id="2.7.13.3"/>
    </reaction>
</comment>
<dbReference type="PRINTS" id="PR00344">
    <property type="entry name" value="BCTRLSENSOR"/>
</dbReference>
<dbReference type="SUPFAM" id="SSF47384">
    <property type="entry name" value="Homodimeric domain of signal transducing histidine kinase"/>
    <property type="match status" value="1"/>
</dbReference>
<evidence type="ECO:0000256" key="6">
    <source>
        <dbReference type="ARBA" id="ARBA00022777"/>
    </source>
</evidence>
<evidence type="ECO:0000313" key="10">
    <source>
        <dbReference type="EMBL" id="HIV62496.1"/>
    </source>
</evidence>
<proteinExistence type="predicted"/>
<dbReference type="CDD" id="cd00082">
    <property type="entry name" value="HisKA"/>
    <property type="match status" value="1"/>
</dbReference>
<dbReference type="GO" id="GO:0005886">
    <property type="term" value="C:plasma membrane"/>
    <property type="evidence" value="ECO:0007669"/>
    <property type="project" value="TreeGrafter"/>
</dbReference>
<dbReference type="Pfam" id="PF00512">
    <property type="entry name" value="HisKA"/>
    <property type="match status" value="1"/>
</dbReference>
<dbReference type="SUPFAM" id="SSF55874">
    <property type="entry name" value="ATPase domain of HSP90 chaperone/DNA topoisomerase II/histidine kinase"/>
    <property type="match status" value="1"/>
</dbReference>
<feature type="domain" description="Histidine kinase" evidence="9">
    <location>
        <begin position="193"/>
        <end position="410"/>
    </location>
</feature>
<dbReference type="GO" id="GO:0000155">
    <property type="term" value="F:phosphorelay sensor kinase activity"/>
    <property type="evidence" value="ECO:0007669"/>
    <property type="project" value="InterPro"/>
</dbReference>
<dbReference type="PANTHER" id="PTHR45453:SF1">
    <property type="entry name" value="PHOSPHATE REGULON SENSOR PROTEIN PHOR"/>
    <property type="match status" value="1"/>
</dbReference>
<evidence type="ECO:0000256" key="8">
    <source>
        <dbReference type="SAM" id="Phobius"/>
    </source>
</evidence>
<evidence type="ECO:0000256" key="7">
    <source>
        <dbReference type="ARBA" id="ARBA00023012"/>
    </source>
</evidence>
<protein>
    <recommendedName>
        <fullName evidence="3">histidine kinase</fullName>
        <ecNumber evidence="3">2.7.13.3</ecNumber>
    </recommendedName>
</protein>
<keyword evidence="5" id="KW-0808">Transferase</keyword>
<dbReference type="InterPro" id="IPR050351">
    <property type="entry name" value="BphY/WalK/GraS-like"/>
</dbReference>
<dbReference type="Gene3D" id="1.10.287.130">
    <property type="match status" value="1"/>
</dbReference>
<dbReference type="EC" id="2.7.13.3" evidence="3"/>
<evidence type="ECO:0000256" key="3">
    <source>
        <dbReference type="ARBA" id="ARBA00012438"/>
    </source>
</evidence>
<reference evidence="10" key="2">
    <citation type="submission" date="2021-04" db="EMBL/GenBank/DDBJ databases">
        <authorList>
            <person name="Gilroy R."/>
        </authorList>
    </citation>
    <scope>NUCLEOTIDE SEQUENCE</scope>
    <source>
        <strain evidence="10">CHK193-4272</strain>
    </source>
</reference>
<evidence type="ECO:0000256" key="2">
    <source>
        <dbReference type="ARBA" id="ARBA00004370"/>
    </source>
</evidence>
<evidence type="ECO:0000256" key="1">
    <source>
        <dbReference type="ARBA" id="ARBA00000085"/>
    </source>
</evidence>
<dbReference type="PANTHER" id="PTHR45453">
    <property type="entry name" value="PHOSPHATE REGULON SENSOR PROTEIN PHOR"/>
    <property type="match status" value="1"/>
</dbReference>
<dbReference type="CDD" id="cd00075">
    <property type="entry name" value="HATPase"/>
    <property type="match status" value="1"/>
</dbReference>
<dbReference type="FunFam" id="3.30.565.10:FF:000006">
    <property type="entry name" value="Sensor histidine kinase WalK"/>
    <property type="match status" value="1"/>
</dbReference>
<evidence type="ECO:0000259" key="9">
    <source>
        <dbReference type="PROSITE" id="PS50109"/>
    </source>
</evidence>
<dbReference type="InterPro" id="IPR003661">
    <property type="entry name" value="HisK_dim/P_dom"/>
</dbReference>
<comment type="subcellular location">
    <subcellularLocation>
        <location evidence="2">Membrane</location>
    </subcellularLocation>
</comment>
<evidence type="ECO:0000313" key="11">
    <source>
        <dbReference type="Proteomes" id="UP000886808"/>
    </source>
</evidence>
<dbReference type="Pfam" id="PF02518">
    <property type="entry name" value="HATPase_c"/>
    <property type="match status" value="1"/>
</dbReference>
<dbReference type="InterPro" id="IPR005467">
    <property type="entry name" value="His_kinase_dom"/>
</dbReference>
<keyword evidence="8" id="KW-0472">Membrane</keyword>
<dbReference type="Gene3D" id="3.30.565.10">
    <property type="entry name" value="Histidine kinase-like ATPase, C-terminal domain"/>
    <property type="match status" value="1"/>
</dbReference>
<dbReference type="SMART" id="SM00388">
    <property type="entry name" value="HisKA"/>
    <property type="match status" value="1"/>
</dbReference>
<dbReference type="PROSITE" id="PS50109">
    <property type="entry name" value="HIS_KIN"/>
    <property type="match status" value="1"/>
</dbReference>
<dbReference type="SMART" id="SM00387">
    <property type="entry name" value="HATPase_c"/>
    <property type="match status" value="1"/>
</dbReference>
<dbReference type="PROSITE" id="PS51257">
    <property type="entry name" value="PROKAR_LIPOPROTEIN"/>
    <property type="match status" value="1"/>
</dbReference>
<keyword evidence="6 10" id="KW-0418">Kinase</keyword>
<gene>
    <name evidence="10" type="ORF">H9746_06625</name>
</gene>
<organism evidence="10 11">
    <name type="scientific">Candidatus Butyricicoccus avistercoris</name>
    <dbReference type="NCBI Taxonomy" id="2838518"/>
    <lineage>
        <taxon>Bacteria</taxon>
        <taxon>Bacillati</taxon>
        <taxon>Bacillota</taxon>
        <taxon>Clostridia</taxon>
        <taxon>Eubacteriales</taxon>
        <taxon>Butyricicoccaceae</taxon>
        <taxon>Butyricicoccus</taxon>
    </lineage>
</organism>
<dbReference type="InterPro" id="IPR036890">
    <property type="entry name" value="HATPase_C_sf"/>
</dbReference>
<sequence>MIQKLHHKFVRVNLMLAALVLFIACVIACVVYGYVLKTATYNALEQAMINEDSRVINIYENPSYLIKVRYVPVAIMLVNQDGTIKEIMLDKGIDITSDILEQSAKKIVKRNSQNGTIEEFSLRYICKKQDDGFKIAIVNIDFEYKSMRNLMALLFIIWVFCMIAFWLISRSLFKEALAPVQDAWNKQRRFVADASHELKTPLTVMLANFSVLLSHPNDTINEQRKWLINSRDEALNMQKLVESLLILARSDAAIDLPEMKLVHLSDLLLNSALSFEAVAFDKDIKMNTQIAPNIYVKGDEQALKQLISILLDNAVKYAGKNGEINVKLFKHDVKYIIMQVQNSGKPIPANELPHIFERFYRGEQMRSTVNGHGLGLAIAHKIVQIHNGKITAQSSKTQGTKMQVVLQRIENPIINKIK</sequence>
<dbReference type="InterPro" id="IPR004358">
    <property type="entry name" value="Sig_transdc_His_kin-like_C"/>
</dbReference>
<feature type="transmembrane region" description="Helical" evidence="8">
    <location>
        <begin position="150"/>
        <end position="168"/>
    </location>
</feature>
<keyword evidence="4" id="KW-0597">Phosphoprotein</keyword>
<reference evidence="10" key="1">
    <citation type="journal article" date="2021" name="PeerJ">
        <title>Extensive microbial diversity within the chicken gut microbiome revealed by metagenomics and culture.</title>
        <authorList>
            <person name="Gilroy R."/>
            <person name="Ravi A."/>
            <person name="Getino M."/>
            <person name="Pursley I."/>
            <person name="Horton D.L."/>
            <person name="Alikhan N.F."/>
            <person name="Baker D."/>
            <person name="Gharbi K."/>
            <person name="Hall N."/>
            <person name="Watson M."/>
            <person name="Adriaenssens E.M."/>
            <person name="Foster-Nyarko E."/>
            <person name="Jarju S."/>
            <person name="Secka A."/>
            <person name="Antonio M."/>
            <person name="Oren A."/>
            <person name="Chaudhuri R.R."/>
            <person name="La Ragione R."/>
            <person name="Hildebrand F."/>
            <person name="Pallen M.J."/>
        </authorList>
    </citation>
    <scope>NUCLEOTIDE SEQUENCE</scope>
    <source>
        <strain evidence="10">CHK193-4272</strain>
    </source>
</reference>
<dbReference type="InterPro" id="IPR003594">
    <property type="entry name" value="HATPase_dom"/>
</dbReference>
<dbReference type="GO" id="GO:0016036">
    <property type="term" value="P:cellular response to phosphate starvation"/>
    <property type="evidence" value="ECO:0007669"/>
    <property type="project" value="TreeGrafter"/>
</dbReference>
<evidence type="ECO:0000256" key="4">
    <source>
        <dbReference type="ARBA" id="ARBA00022553"/>
    </source>
</evidence>
<keyword evidence="8" id="KW-1133">Transmembrane helix</keyword>
<accession>A0A9D1PHZ1</accession>
<keyword evidence="7" id="KW-0902">Two-component regulatory system</keyword>